<name>A0A3R9NDB1_9BACT</name>
<dbReference type="EMBL" id="RWIU01000002">
    <property type="protein sequence ID" value="RSK44586.1"/>
    <property type="molecule type" value="Genomic_DNA"/>
</dbReference>
<gene>
    <name evidence="1" type="ORF">EI293_08710</name>
</gene>
<organism evidence="1 2">
    <name type="scientific">Hymenobacter perfusus</name>
    <dbReference type="NCBI Taxonomy" id="1236770"/>
    <lineage>
        <taxon>Bacteria</taxon>
        <taxon>Pseudomonadati</taxon>
        <taxon>Bacteroidota</taxon>
        <taxon>Cytophagia</taxon>
        <taxon>Cytophagales</taxon>
        <taxon>Hymenobacteraceae</taxon>
        <taxon>Hymenobacter</taxon>
    </lineage>
</organism>
<keyword evidence="2" id="KW-1185">Reference proteome</keyword>
<dbReference type="AlphaFoldDB" id="A0A3R9NDB1"/>
<protein>
    <submittedName>
        <fullName evidence="1">Uncharacterized protein</fullName>
    </submittedName>
</protein>
<dbReference type="Proteomes" id="UP000270291">
    <property type="component" value="Unassembled WGS sequence"/>
</dbReference>
<sequence length="153" mass="17359">MDINQLIVDFLPHFVPQEATEESVFEILIEQQVPYALATQIILFVPVAFGRAYMRKFDLDFPVTFILNHPDNTTIEGLPFADEPVYNAAYELGVTIIDRGEWQDDFHFEVASWSSEMNVVSQALVEGYPLQSFVLQELHVNGDIGSRPISPLI</sequence>
<evidence type="ECO:0000313" key="2">
    <source>
        <dbReference type="Proteomes" id="UP000270291"/>
    </source>
</evidence>
<reference evidence="1 2" key="1">
    <citation type="submission" date="2018-12" db="EMBL/GenBank/DDBJ databases">
        <authorList>
            <person name="Feng G."/>
            <person name="Zhu H."/>
        </authorList>
    </citation>
    <scope>NUCLEOTIDE SEQUENCE [LARGE SCALE GENOMIC DNA]</scope>
    <source>
        <strain evidence="1 2">LMG 26000</strain>
    </source>
</reference>
<dbReference type="OrthoDB" id="884088at2"/>
<proteinExistence type="predicted"/>
<accession>A0A3R9NDB1</accession>
<comment type="caution">
    <text evidence="1">The sequence shown here is derived from an EMBL/GenBank/DDBJ whole genome shotgun (WGS) entry which is preliminary data.</text>
</comment>
<evidence type="ECO:0000313" key="1">
    <source>
        <dbReference type="EMBL" id="RSK44586.1"/>
    </source>
</evidence>